<dbReference type="AlphaFoldDB" id="A0A0F9Q491"/>
<dbReference type="EMBL" id="LAZR01002303">
    <property type="protein sequence ID" value="KKN31767.1"/>
    <property type="molecule type" value="Genomic_DNA"/>
</dbReference>
<comment type="caution">
    <text evidence="1">The sequence shown here is derived from an EMBL/GenBank/DDBJ whole genome shotgun (WGS) entry which is preliminary data.</text>
</comment>
<organism evidence="1">
    <name type="scientific">marine sediment metagenome</name>
    <dbReference type="NCBI Taxonomy" id="412755"/>
    <lineage>
        <taxon>unclassified sequences</taxon>
        <taxon>metagenomes</taxon>
        <taxon>ecological metagenomes</taxon>
    </lineage>
</organism>
<proteinExistence type="predicted"/>
<accession>A0A0F9Q491</accession>
<gene>
    <name evidence="1" type="ORF">LCGC14_0820500</name>
</gene>
<name>A0A0F9Q491_9ZZZZ</name>
<reference evidence="1" key="1">
    <citation type="journal article" date="2015" name="Nature">
        <title>Complex archaea that bridge the gap between prokaryotes and eukaryotes.</title>
        <authorList>
            <person name="Spang A."/>
            <person name="Saw J.H."/>
            <person name="Jorgensen S.L."/>
            <person name="Zaremba-Niedzwiedzka K."/>
            <person name="Martijn J."/>
            <person name="Lind A.E."/>
            <person name="van Eijk R."/>
            <person name="Schleper C."/>
            <person name="Guy L."/>
            <person name="Ettema T.J."/>
        </authorList>
    </citation>
    <scope>NUCLEOTIDE SEQUENCE</scope>
</reference>
<protein>
    <submittedName>
        <fullName evidence="1">Uncharacterized protein</fullName>
    </submittedName>
</protein>
<sequence>MSHNRDTIYEVINALEAITTAADSGLERLKNSGTGGGEISPNTKHALGAYIHKADLAIEAFNSKANYLADLVEAEVPIKELRQSLENKNLRAKLPPKAQVAWDELKNHIDHRPTVVEKATP</sequence>
<evidence type="ECO:0000313" key="1">
    <source>
        <dbReference type="EMBL" id="KKN31767.1"/>
    </source>
</evidence>